<evidence type="ECO:0000256" key="1">
    <source>
        <dbReference type="SAM" id="MobiDB-lite"/>
    </source>
</evidence>
<organism evidence="2 3">
    <name type="scientific">Nitzschia inconspicua</name>
    <dbReference type="NCBI Taxonomy" id="303405"/>
    <lineage>
        <taxon>Eukaryota</taxon>
        <taxon>Sar</taxon>
        <taxon>Stramenopiles</taxon>
        <taxon>Ochrophyta</taxon>
        <taxon>Bacillariophyta</taxon>
        <taxon>Bacillariophyceae</taxon>
        <taxon>Bacillariophycidae</taxon>
        <taxon>Bacillariales</taxon>
        <taxon>Bacillariaceae</taxon>
        <taxon>Nitzschia</taxon>
    </lineage>
</organism>
<protein>
    <submittedName>
        <fullName evidence="2">Uncharacterized protein</fullName>
    </submittedName>
</protein>
<dbReference type="Proteomes" id="UP000693970">
    <property type="component" value="Unassembled WGS sequence"/>
</dbReference>
<accession>A0A9K3L2P1</accession>
<dbReference type="EMBL" id="JAGRRH010000016">
    <property type="protein sequence ID" value="KAG7354174.1"/>
    <property type="molecule type" value="Genomic_DNA"/>
</dbReference>
<name>A0A9K3L2P1_9STRA</name>
<feature type="region of interest" description="Disordered" evidence="1">
    <location>
        <begin position="108"/>
        <end position="162"/>
    </location>
</feature>
<sequence length="536" mass="60611">MACNFRYHLVMTNKGCVARAVGFVGSKNFTTRTSSTLTKGHDGRKSATRLPSFRQVCNGWPNVESALEENDQRYQAKSAHFKKQATAARQKRKVTIIESLKRQNLTQGEIVSGVKEDSPRKKAKDPSDSQQQKDMVGTLRQPGNAIIGLRAGNRGRTDRSRQRRVQAAVILQARTVKTLTDNFVGYFQSIQTIVMTWKTRLNWPSPTRLQTSTVEGSQVQEKRHISSEDYVVSQFLKKLRNNPSDDEEQETVFQAPSEEEVIIFSIVTESDIDEQVEYLDEATIDLVIDMTSCFTELQNDKKASFPSPRSDVKDMVRKFRIGSTDSVHAANIWPRKGSMDENTADFIRMSLQNYHDELRHVGFVLLECINEALSLDGVSLDLSSPVPLPFTSERESSLLSAWNCGRGSRHVADKPIVSPFTENNDLSILLQDGGDCAVFQHKAPDGSWESVYIPSLKPDDPVFLVYAGDSLTVKRLTRKYFPTIPRRLVPTRGYESINALLYSAWISRDSSSDEELQTTWTRMTIQKKRRNDNMLP</sequence>
<dbReference type="AlphaFoldDB" id="A0A9K3L2P1"/>
<reference evidence="2" key="2">
    <citation type="submission" date="2021-04" db="EMBL/GenBank/DDBJ databases">
        <authorList>
            <person name="Podell S."/>
        </authorList>
    </citation>
    <scope>NUCLEOTIDE SEQUENCE</scope>
    <source>
        <strain evidence="2">Hildebrandi</strain>
    </source>
</reference>
<proteinExistence type="predicted"/>
<evidence type="ECO:0000313" key="2">
    <source>
        <dbReference type="EMBL" id="KAG7354174.1"/>
    </source>
</evidence>
<reference evidence="2" key="1">
    <citation type="journal article" date="2021" name="Sci. Rep.">
        <title>Diploid genomic architecture of Nitzschia inconspicua, an elite biomass production diatom.</title>
        <authorList>
            <person name="Oliver A."/>
            <person name="Podell S."/>
            <person name="Pinowska A."/>
            <person name="Traller J.C."/>
            <person name="Smith S.R."/>
            <person name="McClure R."/>
            <person name="Beliaev A."/>
            <person name="Bohutskyi P."/>
            <person name="Hill E.A."/>
            <person name="Rabines A."/>
            <person name="Zheng H."/>
            <person name="Allen L.Z."/>
            <person name="Kuo A."/>
            <person name="Grigoriev I.V."/>
            <person name="Allen A.E."/>
            <person name="Hazlebeck D."/>
            <person name="Allen E.E."/>
        </authorList>
    </citation>
    <scope>NUCLEOTIDE SEQUENCE</scope>
    <source>
        <strain evidence="2">Hildebrandi</strain>
    </source>
</reference>
<keyword evidence="3" id="KW-1185">Reference proteome</keyword>
<comment type="caution">
    <text evidence="2">The sequence shown here is derived from an EMBL/GenBank/DDBJ whole genome shotgun (WGS) entry which is preliminary data.</text>
</comment>
<evidence type="ECO:0000313" key="3">
    <source>
        <dbReference type="Proteomes" id="UP000693970"/>
    </source>
</evidence>
<gene>
    <name evidence="2" type="ORF">IV203_003530</name>
</gene>
<feature type="compositionally biased region" description="Basic and acidic residues" evidence="1">
    <location>
        <begin position="114"/>
        <end position="127"/>
    </location>
</feature>